<dbReference type="Proteomes" id="UP000029121">
    <property type="component" value="Unassembled WGS sequence"/>
</dbReference>
<accession>R0FT79</accession>
<evidence type="ECO:0000259" key="3">
    <source>
        <dbReference type="Pfam" id="PF05617"/>
    </source>
</evidence>
<protein>
    <recommendedName>
        <fullName evidence="3">Prolamin-like domain-containing protein</fullName>
    </recommendedName>
</protein>
<keyword evidence="2" id="KW-0472">Membrane</keyword>
<dbReference type="EMBL" id="KB870809">
    <property type="protein sequence ID" value="EOA25661.1"/>
    <property type="molecule type" value="Genomic_DNA"/>
</dbReference>
<dbReference type="AlphaFoldDB" id="R0FT79"/>
<keyword evidence="5" id="KW-1185">Reference proteome</keyword>
<dbReference type="InterPro" id="IPR008502">
    <property type="entry name" value="Prolamin-like"/>
</dbReference>
<dbReference type="Pfam" id="PF05617">
    <property type="entry name" value="Prolamin_like"/>
    <property type="match status" value="1"/>
</dbReference>
<gene>
    <name evidence="4" type="ORF">CARUB_v10019012mg</name>
</gene>
<sequence>MSGNMQKTRVYVSILLMIVVTLSVFQITKEEDLAFAPMGDDGWLPKPLACLGDFRKVPNCVKAVKHFQFKNVTKECCSVLLNLPEHCLGVFFPVRFSYRVALKSLCAALGIIRPVIY</sequence>
<evidence type="ECO:0000256" key="1">
    <source>
        <dbReference type="ARBA" id="ARBA00022729"/>
    </source>
</evidence>
<keyword evidence="2" id="KW-0812">Transmembrane</keyword>
<name>R0FT79_9BRAS</name>
<evidence type="ECO:0000313" key="5">
    <source>
        <dbReference type="Proteomes" id="UP000029121"/>
    </source>
</evidence>
<evidence type="ECO:0000256" key="2">
    <source>
        <dbReference type="SAM" id="Phobius"/>
    </source>
</evidence>
<keyword evidence="1" id="KW-0732">Signal</keyword>
<reference evidence="5" key="1">
    <citation type="journal article" date="2013" name="Nat. Genet.">
        <title>The Capsella rubella genome and the genomic consequences of rapid mating system evolution.</title>
        <authorList>
            <person name="Slotte T."/>
            <person name="Hazzouri K.M."/>
            <person name="Agren J.A."/>
            <person name="Koenig D."/>
            <person name="Maumus F."/>
            <person name="Guo Y.L."/>
            <person name="Steige K."/>
            <person name="Platts A.E."/>
            <person name="Escobar J.S."/>
            <person name="Newman L.K."/>
            <person name="Wang W."/>
            <person name="Mandakova T."/>
            <person name="Vello E."/>
            <person name="Smith L.M."/>
            <person name="Henz S.R."/>
            <person name="Steffen J."/>
            <person name="Takuno S."/>
            <person name="Brandvain Y."/>
            <person name="Coop G."/>
            <person name="Andolfatto P."/>
            <person name="Hu T.T."/>
            <person name="Blanchette M."/>
            <person name="Clark R.M."/>
            <person name="Quesneville H."/>
            <person name="Nordborg M."/>
            <person name="Gaut B.S."/>
            <person name="Lysak M.A."/>
            <person name="Jenkins J."/>
            <person name="Grimwood J."/>
            <person name="Chapman J."/>
            <person name="Prochnik S."/>
            <person name="Shu S."/>
            <person name="Rokhsar D."/>
            <person name="Schmutz J."/>
            <person name="Weigel D."/>
            <person name="Wright S.I."/>
        </authorList>
    </citation>
    <scope>NUCLEOTIDE SEQUENCE [LARGE SCALE GENOMIC DNA]</scope>
    <source>
        <strain evidence="5">cv. Monte Gargano</strain>
    </source>
</reference>
<proteinExistence type="predicted"/>
<organism evidence="4 5">
    <name type="scientific">Capsella rubella</name>
    <dbReference type="NCBI Taxonomy" id="81985"/>
    <lineage>
        <taxon>Eukaryota</taxon>
        <taxon>Viridiplantae</taxon>
        <taxon>Streptophyta</taxon>
        <taxon>Embryophyta</taxon>
        <taxon>Tracheophyta</taxon>
        <taxon>Spermatophyta</taxon>
        <taxon>Magnoliopsida</taxon>
        <taxon>eudicotyledons</taxon>
        <taxon>Gunneridae</taxon>
        <taxon>Pentapetalae</taxon>
        <taxon>rosids</taxon>
        <taxon>malvids</taxon>
        <taxon>Brassicales</taxon>
        <taxon>Brassicaceae</taxon>
        <taxon>Camelineae</taxon>
        <taxon>Capsella</taxon>
    </lineage>
</organism>
<evidence type="ECO:0000313" key="4">
    <source>
        <dbReference type="EMBL" id="EOA25661.1"/>
    </source>
</evidence>
<feature type="domain" description="Prolamin-like" evidence="3">
    <location>
        <begin position="50"/>
        <end position="97"/>
    </location>
</feature>
<feature type="transmembrane region" description="Helical" evidence="2">
    <location>
        <begin position="10"/>
        <end position="28"/>
    </location>
</feature>
<keyword evidence="2" id="KW-1133">Transmembrane helix</keyword>